<dbReference type="Proteomes" id="UP000315711">
    <property type="component" value="Unassembled WGS sequence"/>
</dbReference>
<comment type="subcellular location">
    <subcellularLocation>
        <location evidence="1 14">Cell membrane</location>
        <topology evidence="1 14">Multi-pass membrane protein</topology>
    </subcellularLocation>
</comment>
<feature type="transmembrane region" description="Helical" evidence="14">
    <location>
        <begin position="69"/>
        <end position="91"/>
    </location>
</feature>
<keyword evidence="10 14" id="KW-0407">Ion channel</keyword>
<keyword evidence="8 14" id="KW-0406">Ion transport</keyword>
<evidence type="ECO:0000256" key="7">
    <source>
        <dbReference type="ARBA" id="ARBA00023053"/>
    </source>
</evidence>
<gene>
    <name evidence="14" type="primary">fluC</name>
    <name evidence="14" type="synonym">crcB</name>
    <name evidence="15" type="ORF">IQ10_03250</name>
</gene>
<dbReference type="PANTHER" id="PTHR28259">
    <property type="entry name" value="FLUORIDE EXPORT PROTEIN 1-RELATED"/>
    <property type="match status" value="1"/>
</dbReference>
<keyword evidence="5 14" id="KW-0479">Metal-binding</keyword>
<organism evidence="15 16">
    <name type="scientific">Halalkalibacter nanhaiisediminis</name>
    <dbReference type="NCBI Taxonomy" id="688079"/>
    <lineage>
        <taxon>Bacteria</taxon>
        <taxon>Bacillati</taxon>
        <taxon>Bacillota</taxon>
        <taxon>Bacilli</taxon>
        <taxon>Bacillales</taxon>
        <taxon>Bacillaceae</taxon>
        <taxon>Halalkalibacter</taxon>
    </lineage>
</organism>
<keyword evidence="16" id="KW-1185">Reference proteome</keyword>
<evidence type="ECO:0000256" key="14">
    <source>
        <dbReference type="HAMAP-Rule" id="MF_00454"/>
    </source>
</evidence>
<evidence type="ECO:0000256" key="11">
    <source>
        <dbReference type="ARBA" id="ARBA00035120"/>
    </source>
</evidence>
<evidence type="ECO:0000256" key="6">
    <source>
        <dbReference type="ARBA" id="ARBA00022989"/>
    </source>
</evidence>
<protein>
    <recommendedName>
        <fullName evidence="14">Fluoride-specific ion channel FluC</fullName>
    </recommendedName>
</protein>
<dbReference type="NCBIfam" id="TIGR00494">
    <property type="entry name" value="crcB"/>
    <property type="match status" value="1"/>
</dbReference>
<comment type="caution">
    <text evidence="15">The sequence shown here is derived from an EMBL/GenBank/DDBJ whole genome shotgun (WGS) entry which is preliminary data.</text>
</comment>
<evidence type="ECO:0000256" key="2">
    <source>
        <dbReference type="ARBA" id="ARBA00022448"/>
    </source>
</evidence>
<name>A0A562QB26_9BACI</name>
<feature type="transmembrane region" description="Helical" evidence="14">
    <location>
        <begin position="6"/>
        <end position="23"/>
    </location>
</feature>
<feature type="binding site" evidence="14">
    <location>
        <position position="79"/>
    </location>
    <ligand>
        <name>Na(+)</name>
        <dbReference type="ChEBI" id="CHEBI:29101"/>
        <note>structural</note>
    </ligand>
</feature>
<evidence type="ECO:0000256" key="13">
    <source>
        <dbReference type="ARBA" id="ARBA00049940"/>
    </source>
</evidence>
<evidence type="ECO:0000256" key="9">
    <source>
        <dbReference type="ARBA" id="ARBA00023136"/>
    </source>
</evidence>
<dbReference type="GO" id="GO:0140114">
    <property type="term" value="P:cellular detoxification of fluoride"/>
    <property type="evidence" value="ECO:0007669"/>
    <property type="project" value="UniProtKB-UniRule"/>
</dbReference>
<evidence type="ECO:0000313" key="16">
    <source>
        <dbReference type="Proteomes" id="UP000315711"/>
    </source>
</evidence>
<dbReference type="GO" id="GO:0062054">
    <property type="term" value="F:fluoride channel activity"/>
    <property type="evidence" value="ECO:0007669"/>
    <property type="project" value="UniProtKB-UniRule"/>
</dbReference>
<dbReference type="HAMAP" id="MF_00454">
    <property type="entry name" value="FluC"/>
    <property type="match status" value="1"/>
</dbReference>
<dbReference type="GO" id="GO:0005886">
    <property type="term" value="C:plasma membrane"/>
    <property type="evidence" value="ECO:0007669"/>
    <property type="project" value="UniProtKB-SubCell"/>
</dbReference>
<keyword evidence="6 14" id="KW-1133">Transmembrane helix</keyword>
<evidence type="ECO:0000256" key="1">
    <source>
        <dbReference type="ARBA" id="ARBA00004651"/>
    </source>
</evidence>
<comment type="function">
    <text evidence="13 14">Fluoride-specific ion channel. Important for reducing fluoride concentration in the cell, thus reducing its toxicity.</text>
</comment>
<dbReference type="RefSeq" id="WP_144451452.1">
    <property type="nucleotide sequence ID" value="NZ_VLKZ01000011.1"/>
</dbReference>
<reference evidence="15 16" key="1">
    <citation type="journal article" date="2015" name="Stand. Genomic Sci.">
        <title>Genomic Encyclopedia of Bacterial and Archaeal Type Strains, Phase III: the genomes of soil and plant-associated and newly described type strains.</title>
        <authorList>
            <person name="Whitman W.B."/>
            <person name="Woyke T."/>
            <person name="Klenk H.P."/>
            <person name="Zhou Y."/>
            <person name="Lilburn T.G."/>
            <person name="Beck B.J."/>
            <person name="De Vos P."/>
            <person name="Vandamme P."/>
            <person name="Eisen J.A."/>
            <person name="Garrity G."/>
            <person name="Hugenholtz P."/>
            <person name="Kyrpides N.C."/>
        </authorList>
    </citation>
    <scope>NUCLEOTIDE SEQUENCE [LARGE SCALE GENOMIC DNA]</scope>
    <source>
        <strain evidence="15 16">CGMCC 1.10116</strain>
    </source>
</reference>
<keyword evidence="3 14" id="KW-1003">Cell membrane</keyword>
<feature type="binding site" evidence="14">
    <location>
        <position position="82"/>
    </location>
    <ligand>
        <name>Na(+)</name>
        <dbReference type="ChEBI" id="CHEBI:29101"/>
        <note>structural</note>
    </ligand>
</feature>
<evidence type="ECO:0000256" key="5">
    <source>
        <dbReference type="ARBA" id="ARBA00022723"/>
    </source>
</evidence>
<evidence type="ECO:0000256" key="10">
    <source>
        <dbReference type="ARBA" id="ARBA00023303"/>
    </source>
</evidence>
<sequence>MNLLLVSIGGAVGAICRYLLGLVMMKRYSESPFPIAMLVVNMIGSLGLGLFYGFHYGQTPAASAYEEPLFLLIALGFFGAFTTYSTFSIEAVQLFQKKLWKPLLAYISLSIVGSILMFVIGLMMMK</sequence>
<keyword evidence="4 14" id="KW-0812">Transmembrane</keyword>
<evidence type="ECO:0000313" key="15">
    <source>
        <dbReference type="EMBL" id="TWI53942.1"/>
    </source>
</evidence>
<evidence type="ECO:0000256" key="4">
    <source>
        <dbReference type="ARBA" id="ARBA00022692"/>
    </source>
</evidence>
<accession>A0A562QB26</accession>
<keyword evidence="7 14" id="KW-0915">Sodium</keyword>
<dbReference type="OrthoDB" id="9815830at2"/>
<comment type="catalytic activity">
    <reaction evidence="12">
        <text>fluoride(in) = fluoride(out)</text>
        <dbReference type="Rhea" id="RHEA:76159"/>
        <dbReference type="ChEBI" id="CHEBI:17051"/>
    </reaction>
    <physiologicalReaction direction="left-to-right" evidence="12">
        <dbReference type="Rhea" id="RHEA:76160"/>
    </physiologicalReaction>
</comment>
<comment type="similarity">
    <text evidence="11 14">Belongs to the fluoride channel Fluc/FEX (TC 1.A.43) family.</text>
</comment>
<keyword evidence="2 14" id="KW-0813">Transport</keyword>
<evidence type="ECO:0000256" key="12">
    <source>
        <dbReference type="ARBA" id="ARBA00035585"/>
    </source>
</evidence>
<dbReference type="InterPro" id="IPR003691">
    <property type="entry name" value="FluC"/>
</dbReference>
<dbReference type="AlphaFoldDB" id="A0A562QB26"/>
<dbReference type="EMBL" id="VLKZ01000011">
    <property type="protein sequence ID" value="TWI53942.1"/>
    <property type="molecule type" value="Genomic_DNA"/>
</dbReference>
<proteinExistence type="inferred from homology"/>
<dbReference type="GO" id="GO:0046872">
    <property type="term" value="F:metal ion binding"/>
    <property type="evidence" value="ECO:0007669"/>
    <property type="project" value="UniProtKB-KW"/>
</dbReference>
<feature type="transmembrane region" description="Helical" evidence="14">
    <location>
        <begin position="103"/>
        <end position="125"/>
    </location>
</feature>
<comment type="activity regulation">
    <text evidence="14">Na(+) is not transported, but it plays an essential structural role and its presence is essential for fluoride channel function.</text>
</comment>
<evidence type="ECO:0000256" key="3">
    <source>
        <dbReference type="ARBA" id="ARBA00022475"/>
    </source>
</evidence>
<keyword evidence="9 14" id="KW-0472">Membrane</keyword>
<dbReference type="PANTHER" id="PTHR28259:SF16">
    <property type="entry name" value="FLUORIDE-SPECIFIC ION CHANNEL FLUC 2"/>
    <property type="match status" value="1"/>
</dbReference>
<feature type="transmembrane region" description="Helical" evidence="14">
    <location>
        <begin position="35"/>
        <end position="57"/>
    </location>
</feature>
<dbReference type="Pfam" id="PF02537">
    <property type="entry name" value="CRCB"/>
    <property type="match status" value="1"/>
</dbReference>
<evidence type="ECO:0000256" key="8">
    <source>
        <dbReference type="ARBA" id="ARBA00023065"/>
    </source>
</evidence>